<dbReference type="OrthoDB" id="2018427at2759"/>
<dbReference type="EMBL" id="CP097511">
    <property type="protein sequence ID" value="URE45436.1"/>
    <property type="molecule type" value="Genomic_DNA"/>
</dbReference>
<keyword evidence="2" id="KW-1185">Reference proteome</keyword>
<organism evidence="1 2">
    <name type="scientific">Musa troglodytarum</name>
    <name type="common">fe'i banana</name>
    <dbReference type="NCBI Taxonomy" id="320322"/>
    <lineage>
        <taxon>Eukaryota</taxon>
        <taxon>Viridiplantae</taxon>
        <taxon>Streptophyta</taxon>
        <taxon>Embryophyta</taxon>
        <taxon>Tracheophyta</taxon>
        <taxon>Spermatophyta</taxon>
        <taxon>Magnoliopsida</taxon>
        <taxon>Liliopsida</taxon>
        <taxon>Zingiberales</taxon>
        <taxon>Musaceae</taxon>
        <taxon>Musa</taxon>
    </lineage>
</organism>
<dbReference type="Proteomes" id="UP001055439">
    <property type="component" value="Chromosome 9"/>
</dbReference>
<evidence type="ECO:0000313" key="1">
    <source>
        <dbReference type="EMBL" id="URE45436.1"/>
    </source>
</evidence>
<name>A0A9E7I4Q7_9LILI</name>
<gene>
    <name evidence="1" type="ORF">MUK42_25166</name>
</gene>
<accession>A0A9E7I4Q7</accession>
<reference evidence="1" key="1">
    <citation type="submission" date="2022-05" db="EMBL/GenBank/DDBJ databases">
        <title>The Musa troglodytarum L. genome provides insights into the mechanism of non-climacteric behaviour and enrichment of carotenoids.</title>
        <authorList>
            <person name="Wang J."/>
        </authorList>
    </citation>
    <scope>NUCLEOTIDE SEQUENCE</scope>
    <source>
        <tissue evidence="1">Leaf</tissue>
    </source>
</reference>
<dbReference type="AlphaFoldDB" id="A0A9E7I4Q7"/>
<evidence type="ECO:0000313" key="2">
    <source>
        <dbReference type="Proteomes" id="UP001055439"/>
    </source>
</evidence>
<sequence length="144" mass="15918">MSLSPSVQARVSVLVVILETQLDRREESGAAGAFRARRSGFDVRTGVASAVCANRFVVGSLMENPSSQVYRRLNWGFGSFTGSDCLDGSVGNLVQISSYVGQLLFKRQRKENADPILVEFLFSQKQMGFMVLDMQCREAIGEER</sequence>
<protein>
    <submittedName>
        <fullName evidence="1">Uncharacterized protein</fullName>
    </submittedName>
</protein>
<proteinExistence type="predicted"/>